<evidence type="ECO:0000313" key="1">
    <source>
        <dbReference type="EMBL" id="MVP02077.1"/>
    </source>
</evidence>
<dbReference type="Proteomes" id="UP000490800">
    <property type="component" value="Unassembled WGS sequence"/>
</dbReference>
<name>A0A7X3K1F4_9BACL</name>
<dbReference type="EMBL" id="RHLK01000017">
    <property type="protein sequence ID" value="MVP02077.1"/>
    <property type="molecule type" value="Genomic_DNA"/>
</dbReference>
<keyword evidence="2" id="KW-1185">Reference proteome</keyword>
<evidence type="ECO:0000313" key="2">
    <source>
        <dbReference type="Proteomes" id="UP000490800"/>
    </source>
</evidence>
<organism evidence="1 2">
    <name type="scientific">Paenibacillus lutrae</name>
    <dbReference type="NCBI Taxonomy" id="2078573"/>
    <lineage>
        <taxon>Bacteria</taxon>
        <taxon>Bacillati</taxon>
        <taxon>Bacillota</taxon>
        <taxon>Bacilli</taxon>
        <taxon>Bacillales</taxon>
        <taxon>Paenibacillaceae</taxon>
        <taxon>Paenibacillus</taxon>
    </lineage>
</organism>
<sequence length="110" mass="12374">MNYYYNTNTHAQRLQTANQLEKWKGIVVDITLSNGTVVKGVVIDEVTPVPGDPIESEVTYLKYVNGVPYKNTIQGTHILNVQQTAGPDMTPPPPTCGWVWTSYGYQWICR</sequence>
<accession>A0A7X3K1F4</accession>
<dbReference type="AlphaFoldDB" id="A0A7X3K1F4"/>
<proteinExistence type="predicted"/>
<dbReference type="RefSeq" id="WP_157338501.1">
    <property type="nucleotide sequence ID" value="NZ_RHLK01000017.1"/>
</dbReference>
<comment type="caution">
    <text evidence="1">The sequence shown here is derived from an EMBL/GenBank/DDBJ whole genome shotgun (WGS) entry which is preliminary data.</text>
</comment>
<protein>
    <submittedName>
        <fullName evidence="1">Uncharacterized protein</fullName>
    </submittedName>
</protein>
<gene>
    <name evidence="1" type="ORF">EDM21_21595</name>
</gene>
<reference evidence="1 2" key="1">
    <citation type="journal article" date="2019" name="Microorganisms">
        <title>Paenibacillus lutrae sp. nov., A Chitinolytic Species Isolated from A River Otter in Castril Natural Park, Granada, Spain.</title>
        <authorList>
            <person name="Rodriguez M."/>
            <person name="Reina J.C."/>
            <person name="Bejar V."/>
            <person name="Llamas I."/>
        </authorList>
    </citation>
    <scope>NUCLEOTIDE SEQUENCE [LARGE SCALE GENOMIC DNA]</scope>
    <source>
        <strain evidence="1 2">N10</strain>
    </source>
</reference>